<reference evidence="1" key="1">
    <citation type="submission" date="2024-02" db="EMBL/GenBank/DDBJ databases">
        <title>Metagenome Assembled Genome of Zalaria obscura JY119.</title>
        <authorList>
            <person name="Vighnesh L."/>
            <person name="Jagadeeshwari U."/>
            <person name="Venkata Ramana C."/>
            <person name="Sasikala C."/>
        </authorList>
    </citation>
    <scope>NUCLEOTIDE SEQUENCE</scope>
    <source>
        <strain evidence="1">JY119</strain>
    </source>
</reference>
<dbReference type="Proteomes" id="UP001320706">
    <property type="component" value="Unassembled WGS sequence"/>
</dbReference>
<accession>A0ACC3S9I1</accession>
<gene>
    <name evidence="1" type="ORF">M8818_005238</name>
</gene>
<name>A0ACC3S9I1_9PEZI</name>
<comment type="caution">
    <text evidence="1">The sequence shown here is derived from an EMBL/GenBank/DDBJ whole genome shotgun (WGS) entry which is preliminary data.</text>
</comment>
<protein>
    <submittedName>
        <fullName evidence="1">Uncharacterized protein</fullName>
    </submittedName>
</protein>
<sequence length="441" mass="50695">MASGNKDDDSQQQDHTNPATDRRRASEEDNPFIAFRKFADESFKALVEGFNAVPSLLSEARARAEEEHKKWHQEWEKGWEKEGHWGKRWGHDQEEGGDWHKAFGRDFWDDAWGFGKESSEEGRDAARALLRQSREANVGVDPGKIISLYRDDGETFLRWHKGSVSGFSQDHPWLSVRWFKTSPYSPLKLEEHHHTHQHGSMWRAAFEDLLDAHMDKELGAWEAWSGKTNDQKLYTAWAQSGIDWMLGLQCRGTLPPQLPSLYQSRLADRKRMDQLWGDIMRNERPWKRGIVSQLVAQDFEDLAREISSPDCDEKHDASTTTELDVYEQLLDKAQQPVAAPTKKESKPVPQLPAPTPQTTPQIEDRPTLLSTLTTTEQTTLPDGTVTTKVVLKKRFSDGREESTETVSTTHCRQQEQDQRTLAKVEETKGEKENKNGSWFWS</sequence>
<evidence type="ECO:0000313" key="1">
    <source>
        <dbReference type="EMBL" id="KAK8203588.1"/>
    </source>
</evidence>
<keyword evidence="2" id="KW-1185">Reference proteome</keyword>
<proteinExistence type="predicted"/>
<dbReference type="EMBL" id="JAMKPW020000029">
    <property type="protein sequence ID" value="KAK8203588.1"/>
    <property type="molecule type" value="Genomic_DNA"/>
</dbReference>
<organism evidence="1 2">
    <name type="scientific">Zalaria obscura</name>
    <dbReference type="NCBI Taxonomy" id="2024903"/>
    <lineage>
        <taxon>Eukaryota</taxon>
        <taxon>Fungi</taxon>
        <taxon>Dikarya</taxon>
        <taxon>Ascomycota</taxon>
        <taxon>Pezizomycotina</taxon>
        <taxon>Dothideomycetes</taxon>
        <taxon>Dothideomycetidae</taxon>
        <taxon>Dothideales</taxon>
        <taxon>Zalariaceae</taxon>
        <taxon>Zalaria</taxon>
    </lineage>
</organism>
<evidence type="ECO:0000313" key="2">
    <source>
        <dbReference type="Proteomes" id="UP001320706"/>
    </source>
</evidence>